<gene>
    <name evidence="1" type="primary">Acey_s0734.g1931</name>
    <name evidence="1" type="ORF">Y032_0734g1931</name>
</gene>
<accession>A0A016WEY7</accession>
<dbReference type="EMBL" id="JARK01000334">
    <property type="protein sequence ID" value="EYC38200.1"/>
    <property type="molecule type" value="Genomic_DNA"/>
</dbReference>
<organism evidence="1 2">
    <name type="scientific">Ancylostoma ceylanicum</name>
    <dbReference type="NCBI Taxonomy" id="53326"/>
    <lineage>
        <taxon>Eukaryota</taxon>
        <taxon>Metazoa</taxon>
        <taxon>Ecdysozoa</taxon>
        <taxon>Nematoda</taxon>
        <taxon>Chromadorea</taxon>
        <taxon>Rhabditida</taxon>
        <taxon>Rhabditina</taxon>
        <taxon>Rhabditomorpha</taxon>
        <taxon>Strongyloidea</taxon>
        <taxon>Ancylostomatidae</taxon>
        <taxon>Ancylostomatinae</taxon>
        <taxon>Ancylostoma</taxon>
    </lineage>
</organism>
<reference evidence="2" key="1">
    <citation type="journal article" date="2015" name="Nat. Genet.">
        <title>The genome and transcriptome of the zoonotic hookworm Ancylostoma ceylanicum identify infection-specific gene families.</title>
        <authorList>
            <person name="Schwarz E.M."/>
            <person name="Hu Y."/>
            <person name="Antoshechkin I."/>
            <person name="Miller M.M."/>
            <person name="Sternberg P.W."/>
            <person name="Aroian R.V."/>
        </authorList>
    </citation>
    <scope>NUCLEOTIDE SEQUENCE</scope>
    <source>
        <strain evidence="2">HY135</strain>
    </source>
</reference>
<evidence type="ECO:0000313" key="2">
    <source>
        <dbReference type="Proteomes" id="UP000024635"/>
    </source>
</evidence>
<dbReference type="STRING" id="53326.A0A016WEY7"/>
<dbReference type="AlphaFoldDB" id="A0A016WEY7"/>
<evidence type="ECO:0000313" key="1">
    <source>
        <dbReference type="EMBL" id="EYC38200.1"/>
    </source>
</evidence>
<dbReference type="OrthoDB" id="5791717at2759"/>
<dbReference type="Proteomes" id="UP000024635">
    <property type="component" value="Unassembled WGS sequence"/>
</dbReference>
<protein>
    <submittedName>
        <fullName evidence="1">Uncharacterized protein</fullName>
    </submittedName>
</protein>
<name>A0A016WEY7_9BILA</name>
<comment type="caution">
    <text evidence="1">The sequence shown here is derived from an EMBL/GenBank/DDBJ whole genome shotgun (WGS) entry which is preliminary data.</text>
</comment>
<proteinExistence type="predicted"/>
<keyword evidence="2" id="KW-1185">Reference proteome</keyword>
<sequence length="110" mass="12478">MREYSANTSSGIKKYHLRKRKPVALFHDPCFGADHSHRKLKMSFDFDLTAPFLPEFSTKDQSEHRHKIRPVQILAPSSTNGFRLNEGALSSVLAHTAIANKKCSEVDLLR</sequence>